<evidence type="ECO:0000256" key="4">
    <source>
        <dbReference type="ARBA" id="ARBA00022705"/>
    </source>
</evidence>
<reference evidence="13 14" key="1">
    <citation type="journal article" date="2016" name="Nat. Commun.">
        <title>Thousands of microbial genomes shed light on interconnected biogeochemical processes in an aquifer system.</title>
        <authorList>
            <person name="Anantharaman K."/>
            <person name="Brown C.T."/>
            <person name="Hug L.A."/>
            <person name="Sharon I."/>
            <person name="Castelle C.J."/>
            <person name="Probst A.J."/>
            <person name="Thomas B.C."/>
            <person name="Singh A."/>
            <person name="Wilkins M.J."/>
            <person name="Karaoz U."/>
            <person name="Brodie E.L."/>
            <person name="Williams K.H."/>
            <person name="Hubbard S.S."/>
            <person name="Banfield J.F."/>
        </authorList>
    </citation>
    <scope>NUCLEOTIDE SEQUENCE [LARGE SCALE GENOMIC DNA]</scope>
</reference>
<proteinExistence type="inferred from homology"/>
<dbReference type="InterPro" id="IPR048448">
    <property type="entry name" value="DnaX-like_C"/>
</dbReference>
<dbReference type="InterPro" id="IPR012763">
    <property type="entry name" value="DNA_pol_III_sug/sutau_N"/>
</dbReference>
<evidence type="ECO:0000256" key="9">
    <source>
        <dbReference type="ARBA" id="ARBA00022932"/>
    </source>
</evidence>
<feature type="domain" description="HTH cro/C1-type" evidence="12">
    <location>
        <begin position="323"/>
        <end position="344"/>
    </location>
</feature>
<evidence type="ECO:0000256" key="8">
    <source>
        <dbReference type="ARBA" id="ARBA00022840"/>
    </source>
</evidence>
<dbReference type="InterPro" id="IPR008921">
    <property type="entry name" value="DNA_pol3_clamp-load_cplx_C"/>
</dbReference>
<evidence type="ECO:0000259" key="12">
    <source>
        <dbReference type="PROSITE" id="PS50943"/>
    </source>
</evidence>
<keyword evidence="7" id="KW-0862">Zinc</keyword>
<dbReference type="SUPFAM" id="SSF48019">
    <property type="entry name" value="post-AAA+ oligomerization domain-like"/>
    <property type="match status" value="1"/>
</dbReference>
<dbReference type="PANTHER" id="PTHR11669:SF0">
    <property type="entry name" value="PROTEIN STICHEL-LIKE 2"/>
    <property type="match status" value="1"/>
</dbReference>
<name>A0A1G1WC50_9BACT</name>
<dbReference type="InterPro" id="IPR003593">
    <property type="entry name" value="AAA+_ATPase"/>
</dbReference>
<comment type="caution">
    <text evidence="13">The sequence shown here is derived from an EMBL/GenBank/DDBJ whole genome shotgun (WGS) entry which is preliminary data.</text>
</comment>
<dbReference type="Gene3D" id="3.30.300.180">
    <property type="match status" value="1"/>
</dbReference>
<dbReference type="AlphaFoldDB" id="A0A1G1WC50"/>
<dbReference type="GO" id="GO:0003677">
    <property type="term" value="F:DNA binding"/>
    <property type="evidence" value="ECO:0007669"/>
    <property type="project" value="InterPro"/>
</dbReference>
<dbReference type="STRING" id="1802596.A2Z11_02785"/>
<evidence type="ECO:0000256" key="7">
    <source>
        <dbReference type="ARBA" id="ARBA00022833"/>
    </source>
</evidence>
<evidence type="ECO:0000313" key="13">
    <source>
        <dbReference type="EMBL" id="OGY25269.1"/>
    </source>
</evidence>
<protein>
    <recommendedName>
        <fullName evidence="11">DNA polymerase III subunit gamma/tau</fullName>
        <ecNumber evidence="11">2.7.7.7</ecNumber>
    </recommendedName>
</protein>
<evidence type="ECO:0000256" key="6">
    <source>
        <dbReference type="ARBA" id="ARBA00022741"/>
    </source>
</evidence>
<dbReference type="GO" id="GO:0006261">
    <property type="term" value="P:DNA-templated DNA replication"/>
    <property type="evidence" value="ECO:0007669"/>
    <property type="project" value="TreeGrafter"/>
</dbReference>
<dbReference type="PROSITE" id="PS50943">
    <property type="entry name" value="HTH_CROC1"/>
    <property type="match status" value="1"/>
</dbReference>
<keyword evidence="6 11" id="KW-0547">Nucleotide-binding</keyword>
<dbReference type="Gene3D" id="1.20.272.10">
    <property type="match status" value="1"/>
</dbReference>
<dbReference type="FunFam" id="3.40.50.300:FF:000014">
    <property type="entry name" value="DNA polymerase III subunit gamma/tau"/>
    <property type="match status" value="1"/>
</dbReference>
<gene>
    <name evidence="11" type="primary">dnaX</name>
    <name evidence="13" type="ORF">A2Z11_02785</name>
</gene>
<dbReference type="NCBIfam" id="NF004046">
    <property type="entry name" value="PRK05563.1"/>
    <property type="match status" value="1"/>
</dbReference>
<dbReference type="EMBL" id="MHCS01000048">
    <property type="protein sequence ID" value="OGY25269.1"/>
    <property type="molecule type" value="Genomic_DNA"/>
</dbReference>
<dbReference type="SUPFAM" id="SSF52540">
    <property type="entry name" value="P-loop containing nucleoside triphosphate hydrolases"/>
    <property type="match status" value="1"/>
</dbReference>
<keyword evidence="4 11" id="KW-0235">DNA replication</keyword>
<comment type="function">
    <text evidence="11">DNA polymerase III is a complex, multichain enzyme responsible for most of the replicative synthesis in bacteria. This DNA polymerase also exhibits 3' to 5' exonuclease activity.</text>
</comment>
<dbReference type="InterPro" id="IPR022754">
    <property type="entry name" value="DNA_pol_III_gamma-3"/>
</dbReference>
<dbReference type="InterPro" id="IPR027417">
    <property type="entry name" value="P-loop_NTPase"/>
</dbReference>
<comment type="catalytic activity">
    <reaction evidence="10 11">
        <text>DNA(n) + a 2'-deoxyribonucleoside 5'-triphosphate = DNA(n+1) + diphosphate</text>
        <dbReference type="Rhea" id="RHEA:22508"/>
        <dbReference type="Rhea" id="RHEA-COMP:17339"/>
        <dbReference type="Rhea" id="RHEA-COMP:17340"/>
        <dbReference type="ChEBI" id="CHEBI:33019"/>
        <dbReference type="ChEBI" id="CHEBI:61560"/>
        <dbReference type="ChEBI" id="CHEBI:173112"/>
        <dbReference type="EC" id="2.7.7.7"/>
    </reaction>
</comment>
<dbReference type="InterPro" id="IPR050238">
    <property type="entry name" value="DNA_Rep/Repair_Clamp_Loader"/>
</dbReference>
<dbReference type="GO" id="GO:0046872">
    <property type="term" value="F:metal ion binding"/>
    <property type="evidence" value="ECO:0007669"/>
    <property type="project" value="UniProtKB-KW"/>
</dbReference>
<dbReference type="GO" id="GO:0005524">
    <property type="term" value="F:ATP binding"/>
    <property type="evidence" value="ECO:0007669"/>
    <property type="project" value="UniProtKB-KW"/>
</dbReference>
<evidence type="ECO:0000256" key="11">
    <source>
        <dbReference type="RuleBase" id="RU364063"/>
    </source>
</evidence>
<keyword evidence="5" id="KW-0479">Metal-binding</keyword>
<dbReference type="SMART" id="SM00382">
    <property type="entry name" value="AAA"/>
    <property type="match status" value="1"/>
</dbReference>
<dbReference type="Pfam" id="PF12169">
    <property type="entry name" value="DNA_pol3_gamma3"/>
    <property type="match status" value="1"/>
</dbReference>
<evidence type="ECO:0000313" key="14">
    <source>
        <dbReference type="Proteomes" id="UP000176389"/>
    </source>
</evidence>
<dbReference type="GO" id="GO:0003887">
    <property type="term" value="F:DNA-directed DNA polymerase activity"/>
    <property type="evidence" value="ECO:0007669"/>
    <property type="project" value="UniProtKB-KW"/>
</dbReference>
<dbReference type="CDD" id="cd00009">
    <property type="entry name" value="AAA"/>
    <property type="match status" value="1"/>
</dbReference>
<dbReference type="InterPro" id="IPR001387">
    <property type="entry name" value="Cro/C1-type_HTH"/>
</dbReference>
<evidence type="ECO:0000256" key="10">
    <source>
        <dbReference type="ARBA" id="ARBA00049244"/>
    </source>
</evidence>
<organism evidence="13 14">
    <name type="scientific">Candidatus Woykebacteria bacterium RBG_16_43_9</name>
    <dbReference type="NCBI Taxonomy" id="1802596"/>
    <lineage>
        <taxon>Bacteria</taxon>
        <taxon>Candidatus Woykeibacteriota</taxon>
    </lineage>
</organism>
<dbReference type="NCBIfam" id="TIGR02397">
    <property type="entry name" value="dnaX_nterm"/>
    <property type="match status" value="1"/>
</dbReference>
<keyword evidence="3 11" id="KW-0548">Nucleotidyltransferase</keyword>
<keyword evidence="9 11" id="KW-0239">DNA-directed DNA polymerase</keyword>
<evidence type="ECO:0000256" key="3">
    <source>
        <dbReference type="ARBA" id="ARBA00022695"/>
    </source>
</evidence>
<dbReference type="EC" id="2.7.7.7" evidence="11"/>
<sequence length="530" mass="59226">MVLYRKYRPQTLAEVMGQDHVREPLLATLSSGKISHAFLFTGPRGTGKTSIARILAKAVNCEKNAVKKGDSWQFSEPCNICNSCKSINEGSHLDIMEIDAASNRGIDEIRDLREKIKLLPASGNFKVYIIDEAHMLTSEAFNALLKTLEEPPEHSVFVLATTEPQKIPATIASRSTRYDFKVPNVDQIKAKLHLIAKQEGWAMPPESLEEISKMAGGAFRDAEVLLEKVSATDTSASLEKTREILGKREIASTIEFLKLITGKKTKEALIWLDEYLKSGGSVRVLTEAVLDTLRKILLLKAGADVVVGFITQDEIETLIKLEKEISKSEMLKLIDLFNVSISELRDASIPQLPIEIAIIEATSDKNIVQEEDIVPSVKGKVTIISTTDTKENSQKGGVEKELEKEIITSKKEVKNQNKILKKLQEKWPQFLKEIKATNSSVEMFLRSANPVDIDEDLVIIEFVYKFHKGKIEERKYRDIVEKALEKFTGAPMRIKGVVSTKAFESKNLEVISGEKQKDEIDPVSVFGTLD</sequence>
<accession>A0A1G1WC50</accession>
<dbReference type="GO" id="GO:0009360">
    <property type="term" value="C:DNA polymerase III complex"/>
    <property type="evidence" value="ECO:0007669"/>
    <property type="project" value="InterPro"/>
</dbReference>
<comment type="subunit">
    <text evidence="11">DNA polymerase III contains a core (composed of alpha, epsilon and theta chains) that associates with a tau subunit. This core dimerizes to form the POLIII' complex. PolIII' associates with the gamma complex (composed of gamma, delta, delta', psi and chi chains) and with the beta chain to form the complete DNA polymerase III complex.</text>
</comment>
<dbReference type="PANTHER" id="PTHR11669">
    <property type="entry name" value="REPLICATION FACTOR C / DNA POLYMERASE III GAMMA-TAU SUBUNIT"/>
    <property type="match status" value="1"/>
</dbReference>
<keyword evidence="8 11" id="KW-0067">ATP-binding</keyword>
<dbReference type="Gene3D" id="3.40.50.300">
    <property type="entry name" value="P-loop containing nucleotide triphosphate hydrolases"/>
    <property type="match status" value="1"/>
</dbReference>
<keyword evidence="2 11" id="KW-0808">Transferase</keyword>
<dbReference type="InterPro" id="IPR038454">
    <property type="entry name" value="DnaA_N_sf"/>
</dbReference>
<dbReference type="Pfam" id="PF20964">
    <property type="entry name" value="DnaX_C"/>
    <property type="match status" value="1"/>
</dbReference>
<evidence type="ECO:0000256" key="1">
    <source>
        <dbReference type="ARBA" id="ARBA00006360"/>
    </source>
</evidence>
<dbReference type="Proteomes" id="UP000176389">
    <property type="component" value="Unassembled WGS sequence"/>
</dbReference>
<dbReference type="Pfam" id="PF13177">
    <property type="entry name" value="DNA_pol3_delta2"/>
    <property type="match status" value="1"/>
</dbReference>
<dbReference type="Gene3D" id="1.10.8.60">
    <property type="match status" value="1"/>
</dbReference>
<evidence type="ECO:0000256" key="2">
    <source>
        <dbReference type="ARBA" id="ARBA00022679"/>
    </source>
</evidence>
<evidence type="ECO:0000256" key="5">
    <source>
        <dbReference type="ARBA" id="ARBA00022723"/>
    </source>
</evidence>
<comment type="similarity">
    <text evidence="1 11">Belongs to the DnaX/STICHEL family.</text>
</comment>